<reference evidence="1" key="1">
    <citation type="submission" date="2022-11" db="EMBL/GenBank/DDBJ databases">
        <title>Minimal conservation of predation-associated metabolite biosynthetic gene clusters underscores biosynthetic potential of Myxococcota including descriptions for ten novel species: Archangium lansinium sp. nov., Myxococcus landrumus sp. nov., Nannocystis bai.</title>
        <authorList>
            <person name="Ahearne A."/>
            <person name="Stevens C."/>
            <person name="Dowd S."/>
        </authorList>
    </citation>
    <scope>NUCLEOTIDE SEQUENCE</scope>
    <source>
        <strain evidence="1">Fl3</strain>
    </source>
</reference>
<gene>
    <name evidence="1" type="ORF">O0S08_07715</name>
</gene>
<protein>
    <submittedName>
        <fullName evidence="1">Uncharacterized protein</fullName>
    </submittedName>
</protein>
<dbReference type="EMBL" id="CP114040">
    <property type="protein sequence ID" value="WAS96036.1"/>
    <property type="molecule type" value="Genomic_DNA"/>
</dbReference>
<name>A0ABY7H9T6_9BACT</name>
<accession>A0ABY7H9T6</accession>
<dbReference type="Proteomes" id="UP001164459">
    <property type="component" value="Chromosome"/>
</dbReference>
<evidence type="ECO:0000313" key="2">
    <source>
        <dbReference type="Proteomes" id="UP001164459"/>
    </source>
</evidence>
<dbReference type="RefSeq" id="WP_269038378.1">
    <property type="nucleotide sequence ID" value="NZ_CP114040.1"/>
</dbReference>
<evidence type="ECO:0000313" key="1">
    <source>
        <dbReference type="EMBL" id="WAS96036.1"/>
    </source>
</evidence>
<organism evidence="1 2">
    <name type="scientific">Nannocystis punicea</name>
    <dbReference type="NCBI Taxonomy" id="2995304"/>
    <lineage>
        <taxon>Bacteria</taxon>
        <taxon>Pseudomonadati</taxon>
        <taxon>Myxococcota</taxon>
        <taxon>Polyangia</taxon>
        <taxon>Nannocystales</taxon>
        <taxon>Nannocystaceae</taxon>
        <taxon>Nannocystis</taxon>
    </lineage>
</organism>
<keyword evidence="2" id="KW-1185">Reference proteome</keyword>
<proteinExistence type="predicted"/>
<sequence length="259" mass="28166">MAIKTAWVIGSVKGMNYNVTIVGSPSTTVTGSRYLYHPTSSRSLLGGMVSAMSLSGVDNPIAVLTRDRKVRLSATEAFAVDWGGDPTLMNLLGFTGDLPLSLTHTATNVSPLLFSPGKPLLSELSPRGTLGIRRPLAYYTMSPSDGSTFVVSHGDRTDQRFSASHVDIERVFTSDEAGGEWVRWFDEVAAKGYQFYVYLDVNEEAGSSAIASLSDGLGPYVWVPSARAPSWDYRRARGFDWTDFLADVSLPCRDAPEYS</sequence>